<dbReference type="InterPro" id="IPR027417">
    <property type="entry name" value="P-loop_NTPase"/>
</dbReference>
<dbReference type="InterPro" id="IPR037185">
    <property type="entry name" value="EmrE-like"/>
</dbReference>
<name>A0AB34IDA9_PRYPA</name>
<evidence type="ECO:0000256" key="1">
    <source>
        <dbReference type="SAM" id="Phobius"/>
    </source>
</evidence>
<feature type="transmembrane region" description="Helical" evidence="1">
    <location>
        <begin position="442"/>
        <end position="462"/>
    </location>
</feature>
<dbReference type="PANTHER" id="PTHR19346">
    <property type="entry name" value="SUGAR PHOSPHATE TRANSPORTER DOMAIN-CONTAINING PROTEIN"/>
    <property type="match status" value="1"/>
</dbReference>
<keyword evidence="1" id="KW-0812">Transmembrane</keyword>
<feature type="transmembrane region" description="Helical" evidence="1">
    <location>
        <begin position="513"/>
        <end position="537"/>
    </location>
</feature>
<dbReference type="SUPFAM" id="SSF52540">
    <property type="entry name" value="P-loop containing nucleoside triphosphate hydrolases"/>
    <property type="match status" value="1"/>
</dbReference>
<dbReference type="InterPro" id="IPR026505">
    <property type="entry name" value="Solute_c_fam_35_mem_F3/F4"/>
</dbReference>
<organism evidence="2 3">
    <name type="scientific">Prymnesium parvum</name>
    <name type="common">Toxic golden alga</name>
    <dbReference type="NCBI Taxonomy" id="97485"/>
    <lineage>
        <taxon>Eukaryota</taxon>
        <taxon>Haptista</taxon>
        <taxon>Haptophyta</taxon>
        <taxon>Prymnesiophyceae</taxon>
        <taxon>Prymnesiales</taxon>
        <taxon>Prymnesiaceae</taxon>
        <taxon>Prymnesium</taxon>
    </lineage>
</organism>
<comment type="caution">
    <text evidence="2">The sequence shown here is derived from an EMBL/GenBank/DDBJ whole genome shotgun (WGS) entry which is preliminary data.</text>
</comment>
<dbReference type="EMBL" id="JBGBPQ010000031">
    <property type="protein sequence ID" value="KAL1495771.1"/>
    <property type="molecule type" value="Genomic_DNA"/>
</dbReference>
<keyword evidence="1" id="KW-1133">Transmembrane helix</keyword>
<feature type="transmembrane region" description="Helical" evidence="1">
    <location>
        <begin position="604"/>
        <end position="624"/>
    </location>
</feature>
<evidence type="ECO:0000313" key="2">
    <source>
        <dbReference type="EMBL" id="KAL1495771.1"/>
    </source>
</evidence>
<evidence type="ECO:0008006" key="4">
    <source>
        <dbReference type="Google" id="ProtNLM"/>
    </source>
</evidence>
<dbReference type="SUPFAM" id="SSF103481">
    <property type="entry name" value="Multidrug resistance efflux transporter EmrE"/>
    <property type="match status" value="2"/>
</dbReference>
<keyword evidence="1" id="KW-0472">Membrane</keyword>
<feature type="transmembrane region" description="Helical" evidence="1">
    <location>
        <begin position="474"/>
        <end position="492"/>
    </location>
</feature>
<feature type="transmembrane region" description="Helical" evidence="1">
    <location>
        <begin position="571"/>
        <end position="592"/>
    </location>
</feature>
<dbReference type="Gene3D" id="1.10.3730.20">
    <property type="match status" value="1"/>
</dbReference>
<accession>A0AB34IDA9</accession>
<dbReference type="Proteomes" id="UP001515480">
    <property type="component" value="Unassembled WGS sequence"/>
</dbReference>
<dbReference type="Pfam" id="PF19798">
    <property type="entry name" value="Sulfotransfer_5"/>
    <property type="match status" value="1"/>
</dbReference>
<dbReference type="PANTHER" id="PTHR19346:SF4">
    <property type="entry name" value="SUGAR PHOSPHATE TRANSPORTER DOMAIN-CONTAINING PROTEIN"/>
    <property type="match status" value="1"/>
</dbReference>
<feature type="transmembrane region" description="Helical" evidence="1">
    <location>
        <begin position="543"/>
        <end position="564"/>
    </location>
</feature>
<gene>
    <name evidence="2" type="ORF">AB1Y20_016633</name>
</gene>
<feature type="transmembrane region" description="Helical" evidence="1">
    <location>
        <begin position="387"/>
        <end position="406"/>
    </location>
</feature>
<evidence type="ECO:0000313" key="3">
    <source>
        <dbReference type="Proteomes" id="UP001515480"/>
    </source>
</evidence>
<keyword evidence="3" id="KW-1185">Reference proteome</keyword>
<protein>
    <recommendedName>
        <fullName evidence="4">EamA domain-containing protein</fullName>
    </recommendedName>
</protein>
<sequence>MEALPCAEEKAPARTATASCGTHRVLMWAPPRTLSTCLERAYIEHTEIHVQHEPFGTPFYWSEEAQSARESKSGTKPVTYASVAESVFLSAPPPGRRYIFSKNLSYYVAPHCLEHLARWQAQAEAAGDTVTHCFMMRHPAKAISSLYFKSVIDNEKTGYTHFDAVEAGFEQLWQLLCHLERKGAPPPTIIDADDLLEDPQGVMKAFSTAVGLPFKESMLSWAAGPVKELESPFSGWTEDVQKSTGIKRREKRSPPPSILTLPIEVQACIARAMVVYQKMSSRRLRAGGIIGDLDEERNVAEVLDVRAPVSRLGVAILLASIGLWVLNAELLQHAYTPEWEKPFCQGLMLKGSWSIMLVAWCGARRWQRIFEDEITFRKPLRITPTTVFLSIILMFLTQAASVTWIISLPRTPVSANMAIYQINPLLVYAFSIPLLNESLSYYKLAVVLLALFGALLVANGRLEDISRASTYATWDAWGYVLVTISTIIFSLKEVLFKRFFPSLSLSPTPLTDAMLCVGIIGVGSIIFLPVSLFALHITGIETFVLPPIHLLWSYGLVALTMAMYQTCVLCAIALTSPTFVSTGSILGIPGAMVWDYLELGHVESFLSVCGIGVITVAFVLLVVFSHGGEQDVKDCVYDLSQIRKKGIENSFTMAMASCGRIAERCVGRIAGTPAKQFDLV</sequence>
<proteinExistence type="predicted"/>
<reference evidence="2 3" key="1">
    <citation type="journal article" date="2024" name="Science">
        <title>Giant polyketide synthase enzymes in the biosynthesis of giant marine polyether toxins.</title>
        <authorList>
            <person name="Fallon T.R."/>
            <person name="Shende V.V."/>
            <person name="Wierzbicki I.H."/>
            <person name="Pendleton A.L."/>
            <person name="Watervoot N.F."/>
            <person name="Auber R.P."/>
            <person name="Gonzalez D.J."/>
            <person name="Wisecaver J.H."/>
            <person name="Moore B.S."/>
        </authorList>
    </citation>
    <scope>NUCLEOTIDE SEQUENCE [LARGE SCALE GENOMIC DNA]</scope>
    <source>
        <strain evidence="2 3">12B1</strain>
    </source>
</reference>
<dbReference type="Gene3D" id="3.40.50.300">
    <property type="entry name" value="P-loop containing nucleotide triphosphate hydrolases"/>
    <property type="match status" value="1"/>
</dbReference>
<dbReference type="AlphaFoldDB" id="A0AB34IDA9"/>